<dbReference type="Proteomes" id="UP000471147">
    <property type="component" value="Unassembled WGS sequence"/>
</dbReference>
<keyword evidence="1" id="KW-0662">Pyridine nucleotide biosynthesis</keyword>
<dbReference type="RefSeq" id="WP_160352348.1">
    <property type="nucleotide sequence ID" value="NZ_SDWJ01000001.1"/>
</dbReference>
<proteinExistence type="predicted"/>
<keyword evidence="2" id="KW-0378">Hydrolase</keyword>
<sequence length="372" mass="41284">MSFKHLFSRALSAAPDRLHFAAHSHHLWPDASHDGQMAAWADAAHLADHKWSVIMGSLWSEAQGHVASELALPDPSTISFSPNTHDFLVRIVSAMDRPTLRVLSTDGEFHSFRRQMARWVESGKIIWNQVPPDALTTEAGRNEYDLIFASHVLFNSGRIVDIAPLAALAKPEGPWVVIDGYHGFMAIPTDLADVADRIFYLSGGYKYAMAGEGVCFLHAPPGFAPRPEITGWYAEFDDLALPSGSVGYAPDGRRFLGSTFDPSGLYRFCAVRTMLDIEGLTTEVISAYVTCLQQQFLSNLNVSQMQILNPFKDQPHARFVAMRGARAVEIHAHLAQHQVVTDVRGDVLRFGFGIYQDEKDIDRLRAILKIIA</sequence>
<dbReference type="InterPro" id="IPR015421">
    <property type="entry name" value="PyrdxlP-dep_Trfase_major"/>
</dbReference>
<evidence type="ECO:0000313" key="4">
    <source>
        <dbReference type="EMBL" id="MVZ96353.1"/>
    </source>
</evidence>
<organism evidence="4 5">
    <name type="scientific">Sphingorhabdus profundilacus</name>
    <dbReference type="NCBI Taxonomy" id="2509718"/>
    <lineage>
        <taxon>Bacteria</taxon>
        <taxon>Pseudomonadati</taxon>
        <taxon>Pseudomonadota</taxon>
        <taxon>Alphaproteobacteria</taxon>
        <taxon>Sphingomonadales</taxon>
        <taxon>Sphingomonadaceae</taxon>
        <taxon>Sphingorhabdus</taxon>
    </lineage>
</organism>
<dbReference type="GO" id="GO:0030170">
    <property type="term" value="F:pyridoxal phosphate binding"/>
    <property type="evidence" value="ECO:0007669"/>
    <property type="project" value="InterPro"/>
</dbReference>
<evidence type="ECO:0000256" key="2">
    <source>
        <dbReference type="ARBA" id="ARBA00022801"/>
    </source>
</evidence>
<dbReference type="Gene3D" id="3.90.1150.10">
    <property type="entry name" value="Aspartate Aminotransferase, domain 1"/>
    <property type="match status" value="1"/>
</dbReference>
<evidence type="ECO:0000256" key="3">
    <source>
        <dbReference type="ARBA" id="ARBA00022898"/>
    </source>
</evidence>
<dbReference type="SUPFAM" id="SSF53383">
    <property type="entry name" value="PLP-dependent transferases"/>
    <property type="match status" value="1"/>
</dbReference>
<dbReference type="OrthoDB" id="5501089at2"/>
<keyword evidence="3" id="KW-0663">Pyridoxal phosphate</keyword>
<dbReference type="GO" id="GO:0030429">
    <property type="term" value="F:kynureninase activity"/>
    <property type="evidence" value="ECO:0007669"/>
    <property type="project" value="InterPro"/>
</dbReference>
<dbReference type="InterPro" id="IPR010111">
    <property type="entry name" value="Kynureninase"/>
</dbReference>
<evidence type="ECO:0000256" key="1">
    <source>
        <dbReference type="ARBA" id="ARBA00022642"/>
    </source>
</evidence>
<dbReference type="InterPro" id="IPR015424">
    <property type="entry name" value="PyrdxlP-dep_Trfase"/>
</dbReference>
<dbReference type="AlphaFoldDB" id="A0A6I4LVW9"/>
<dbReference type="InterPro" id="IPR015422">
    <property type="entry name" value="PyrdxlP-dep_Trfase_small"/>
</dbReference>
<dbReference type="GO" id="GO:0009435">
    <property type="term" value="P:NAD+ biosynthetic process"/>
    <property type="evidence" value="ECO:0007669"/>
    <property type="project" value="InterPro"/>
</dbReference>
<dbReference type="GO" id="GO:0006569">
    <property type="term" value="P:L-tryptophan catabolic process"/>
    <property type="evidence" value="ECO:0007669"/>
    <property type="project" value="InterPro"/>
</dbReference>
<name>A0A6I4LVW9_9SPHN</name>
<keyword evidence="4" id="KW-0808">Transferase</keyword>
<dbReference type="GO" id="GO:0008483">
    <property type="term" value="F:transaminase activity"/>
    <property type="evidence" value="ECO:0007669"/>
    <property type="project" value="UniProtKB-KW"/>
</dbReference>
<evidence type="ECO:0000313" key="5">
    <source>
        <dbReference type="Proteomes" id="UP000471147"/>
    </source>
</evidence>
<dbReference type="Gene3D" id="3.40.640.10">
    <property type="entry name" value="Type I PLP-dependent aspartate aminotransferase-like (Major domain)"/>
    <property type="match status" value="1"/>
</dbReference>
<protein>
    <submittedName>
        <fullName evidence="4">Aminotransferase class V-fold PLP-dependent enzyme</fullName>
    </submittedName>
</protein>
<keyword evidence="5" id="KW-1185">Reference proteome</keyword>
<reference evidence="4 5" key="1">
    <citation type="submission" date="2019-01" db="EMBL/GenBank/DDBJ databases">
        <title>Sphingorhabdus lacus sp.nov., isolated from an oligotrophic freshwater lake.</title>
        <authorList>
            <person name="Park M."/>
        </authorList>
    </citation>
    <scope>NUCLEOTIDE SEQUENCE [LARGE SCALE GENOMIC DNA]</scope>
    <source>
        <strain evidence="4 5">IMCC26285</strain>
    </source>
</reference>
<dbReference type="EMBL" id="SDWJ01000001">
    <property type="protein sequence ID" value="MVZ96353.1"/>
    <property type="molecule type" value="Genomic_DNA"/>
</dbReference>
<keyword evidence="4" id="KW-0032">Aminotransferase</keyword>
<dbReference type="GO" id="GO:0005737">
    <property type="term" value="C:cytoplasm"/>
    <property type="evidence" value="ECO:0007669"/>
    <property type="project" value="InterPro"/>
</dbReference>
<comment type="caution">
    <text evidence="4">The sequence shown here is derived from an EMBL/GenBank/DDBJ whole genome shotgun (WGS) entry which is preliminary data.</text>
</comment>
<accession>A0A6I4LVW9</accession>
<dbReference type="Pfam" id="PF22580">
    <property type="entry name" value="KYNU_C"/>
    <property type="match status" value="1"/>
</dbReference>
<gene>
    <name evidence="4" type="ORF">EUU23_01385</name>
</gene>